<evidence type="ECO:0000313" key="2">
    <source>
        <dbReference type="Proteomes" id="UP000831701"/>
    </source>
</evidence>
<sequence length="177" mass="19694">MSHREEASGKTQDTLERLCLSARLAWERLGVPPEELEEVSGVREVWASLLRLLPPATWSRIKRLLLCPYLPKVDHDLDKCPPPPNAPEPQNPAAPQTDPSLTRPLGRWPKLLTRPPKASAGPPKAPSRAPAAADSHQTHQVQRAQMRTEGKFIPPPIKQWARSEAGREAELEAEARD</sequence>
<dbReference type="EMBL" id="CM041548">
    <property type="protein sequence ID" value="KAI3358294.1"/>
    <property type="molecule type" value="Genomic_DNA"/>
</dbReference>
<gene>
    <name evidence="1" type="ORF">L3Q82_014673</name>
</gene>
<proteinExistence type="predicted"/>
<keyword evidence="2" id="KW-1185">Reference proteome</keyword>
<name>A0ACB8VRW5_9TELE</name>
<reference evidence="1" key="1">
    <citation type="submission" date="2022-04" db="EMBL/GenBank/DDBJ databases">
        <title>Jade perch genome.</title>
        <authorList>
            <person name="Chao B."/>
        </authorList>
    </citation>
    <scope>NUCLEOTIDE SEQUENCE</scope>
    <source>
        <strain evidence="1">CB-2022</strain>
    </source>
</reference>
<evidence type="ECO:0000313" key="1">
    <source>
        <dbReference type="EMBL" id="KAI3358294.1"/>
    </source>
</evidence>
<dbReference type="Proteomes" id="UP000831701">
    <property type="component" value="Chromosome 18"/>
</dbReference>
<organism evidence="1 2">
    <name type="scientific">Scortum barcoo</name>
    <name type="common">barcoo grunter</name>
    <dbReference type="NCBI Taxonomy" id="214431"/>
    <lineage>
        <taxon>Eukaryota</taxon>
        <taxon>Metazoa</taxon>
        <taxon>Chordata</taxon>
        <taxon>Craniata</taxon>
        <taxon>Vertebrata</taxon>
        <taxon>Euteleostomi</taxon>
        <taxon>Actinopterygii</taxon>
        <taxon>Neopterygii</taxon>
        <taxon>Teleostei</taxon>
        <taxon>Neoteleostei</taxon>
        <taxon>Acanthomorphata</taxon>
        <taxon>Eupercaria</taxon>
        <taxon>Centrarchiformes</taxon>
        <taxon>Terapontoidei</taxon>
        <taxon>Terapontidae</taxon>
        <taxon>Scortum</taxon>
    </lineage>
</organism>
<accession>A0ACB8VRW5</accession>
<comment type="caution">
    <text evidence="1">The sequence shown here is derived from an EMBL/GenBank/DDBJ whole genome shotgun (WGS) entry which is preliminary data.</text>
</comment>
<protein>
    <submittedName>
        <fullName evidence="1">Uncharacterized protein</fullName>
    </submittedName>
</protein>